<evidence type="ECO:0000313" key="8">
    <source>
        <dbReference type="Proteomes" id="UP000031056"/>
    </source>
</evidence>
<dbReference type="InterPro" id="IPR030662">
    <property type="entry name" value="DPH6/MJ0570"/>
</dbReference>
<dbReference type="FunFam" id="3.40.50.620:FF:000145">
    <property type="entry name" value="ATP-binding domain containing protein"/>
    <property type="match status" value="1"/>
</dbReference>
<evidence type="ECO:0000256" key="2">
    <source>
        <dbReference type="ARBA" id="ARBA00018426"/>
    </source>
</evidence>
<dbReference type="PANTHER" id="PTHR12196:SF2">
    <property type="entry name" value="DIPHTHINE--AMMONIA LIGASE"/>
    <property type="match status" value="1"/>
</dbReference>
<gene>
    <name evidence="7" type="ORF">M896_091750</name>
</gene>
<dbReference type="AlphaFoldDB" id="A0A0B2UJQ3"/>
<dbReference type="VEuPathDB" id="MicrosporidiaDB:M896_091750"/>
<dbReference type="SUPFAM" id="SSF52402">
    <property type="entry name" value="Adenine nucleotide alpha hydrolases-like"/>
    <property type="match status" value="1"/>
</dbReference>
<dbReference type="InterPro" id="IPR002761">
    <property type="entry name" value="Diphthami_syn_dom"/>
</dbReference>
<comment type="catalytic activity">
    <reaction evidence="5">
        <text>diphthine-[translation elongation factor 2] + NH4(+) + ATP = diphthamide-[translation elongation factor 2] + AMP + diphosphate + H(+)</text>
        <dbReference type="Rhea" id="RHEA:19753"/>
        <dbReference type="Rhea" id="RHEA-COMP:10172"/>
        <dbReference type="Rhea" id="RHEA-COMP:10174"/>
        <dbReference type="ChEBI" id="CHEBI:15378"/>
        <dbReference type="ChEBI" id="CHEBI:16692"/>
        <dbReference type="ChEBI" id="CHEBI:28938"/>
        <dbReference type="ChEBI" id="CHEBI:30616"/>
        <dbReference type="ChEBI" id="CHEBI:33019"/>
        <dbReference type="ChEBI" id="CHEBI:82696"/>
        <dbReference type="ChEBI" id="CHEBI:456215"/>
        <dbReference type="EC" id="6.3.1.14"/>
    </reaction>
</comment>
<dbReference type="PANTHER" id="PTHR12196">
    <property type="entry name" value="DOMAIN OF UNKNOWN FUNCTION 71 DUF71 -CONTAINING PROTEIN"/>
    <property type="match status" value="1"/>
</dbReference>
<dbReference type="Proteomes" id="UP000031056">
    <property type="component" value="Unassembled WGS sequence"/>
</dbReference>
<dbReference type="GO" id="GO:0017178">
    <property type="term" value="F:diphthine-ammonia ligase activity"/>
    <property type="evidence" value="ECO:0007669"/>
    <property type="project" value="UniProtKB-EC"/>
</dbReference>
<evidence type="ECO:0000256" key="1">
    <source>
        <dbReference type="ARBA" id="ARBA00012089"/>
    </source>
</evidence>
<reference evidence="7 8" key="1">
    <citation type="journal article" date="2014" name="MBio">
        <title>The Ordospora colligata genome; evolution of extreme reduction in microsporidia and host-to-parasite horizontal gene transfer.</title>
        <authorList>
            <person name="Pombert J.-F."/>
            <person name="Haag K.L."/>
            <person name="Beidas S."/>
            <person name="Ebert D."/>
            <person name="Keeling P.J."/>
        </authorList>
    </citation>
    <scope>NUCLEOTIDE SEQUENCE [LARGE SCALE GENOMIC DNA]</scope>
    <source>
        <strain evidence="7 8">OC4</strain>
    </source>
</reference>
<evidence type="ECO:0000256" key="3">
    <source>
        <dbReference type="ARBA" id="ARBA00029814"/>
    </source>
</evidence>
<proteinExistence type="predicted"/>
<organism evidence="7 8">
    <name type="scientific">Ordospora colligata OC4</name>
    <dbReference type="NCBI Taxonomy" id="1354746"/>
    <lineage>
        <taxon>Eukaryota</taxon>
        <taxon>Fungi</taxon>
        <taxon>Fungi incertae sedis</taxon>
        <taxon>Microsporidia</taxon>
        <taxon>Ordosporidae</taxon>
        <taxon>Ordospora</taxon>
    </lineage>
</organism>
<dbReference type="GeneID" id="26262388"/>
<dbReference type="EC" id="6.3.1.14" evidence="1"/>
<accession>A0A0B2UJQ3</accession>
<dbReference type="GO" id="GO:0017183">
    <property type="term" value="P:protein histidyl modification to diphthamide"/>
    <property type="evidence" value="ECO:0007669"/>
    <property type="project" value="TreeGrafter"/>
</dbReference>
<dbReference type="RefSeq" id="XP_014563289.1">
    <property type="nucleotide sequence ID" value="XM_014707803.1"/>
</dbReference>
<dbReference type="HOGENOM" id="CLU_010289_0_0_1"/>
<dbReference type="EMBL" id="JOKQ01000009">
    <property type="protein sequence ID" value="KHN69247.1"/>
    <property type="molecule type" value="Genomic_DNA"/>
</dbReference>
<evidence type="ECO:0000256" key="4">
    <source>
        <dbReference type="ARBA" id="ARBA00031552"/>
    </source>
</evidence>
<evidence type="ECO:0000256" key="5">
    <source>
        <dbReference type="ARBA" id="ARBA00048108"/>
    </source>
</evidence>
<evidence type="ECO:0000313" key="7">
    <source>
        <dbReference type="EMBL" id="KHN69247.1"/>
    </source>
</evidence>
<dbReference type="InterPro" id="IPR014729">
    <property type="entry name" value="Rossmann-like_a/b/a_fold"/>
</dbReference>
<dbReference type="STRING" id="1354746.A0A0B2UJQ3"/>
<comment type="caution">
    <text evidence="7">The sequence shown here is derived from an EMBL/GenBank/DDBJ whole genome shotgun (WGS) entry which is preliminary data.</text>
</comment>
<dbReference type="Gene3D" id="3.40.50.620">
    <property type="entry name" value="HUPs"/>
    <property type="match status" value="1"/>
</dbReference>
<evidence type="ECO:0000259" key="6">
    <source>
        <dbReference type="Pfam" id="PF01902"/>
    </source>
</evidence>
<dbReference type="Pfam" id="PF01902">
    <property type="entry name" value="Diphthami_syn_2"/>
    <property type="match status" value="1"/>
</dbReference>
<feature type="domain" description="Diphthamide synthase" evidence="6">
    <location>
        <begin position="1"/>
        <end position="224"/>
    </location>
</feature>
<dbReference type="NCBIfam" id="TIGR00290">
    <property type="entry name" value="MJ0570_dom"/>
    <property type="match status" value="1"/>
</dbReference>
<name>A0A0B2UJQ3_9MICR</name>
<dbReference type="CDD" id="cd01994">
    <property type="entry name" value="AANH_PF0828-like"/>
    <property type="match status" value="1"/>
</dbReference>
<protein>
    <recommendedName>
        <fullName evidence="2">Diphthine--ammonia ligase</fullName>
        <ecNumber evidence="1">6.3.1.14</ecNumber>
    </recommendedName>
    <alternativeName>
        <fullName evidence="3">Diphthamide synthase</fullName>
    </alternativeName>
    <alternativeName>
        <fullName evidence="4">Diphthamide synthetase</fullName>
    </alternativeName>
</protein>
<dbReference type="PIRSF" id="PIRSF039123">
    <property type="entry name" value="Diphthamide_synthase"/>
    <property type="match status" value="1"/>
</dbReference>
<dbReference type="Gene3D" id="3.90.1490.10">
    <property type="entry name" value="putative n-type atp pyrophosphatase, domain 2"/>
    <property type="match status" value="1"/>
</dbReference>
<keyword evidence="8" id="KW-1185">Reference proteome</keyword>
<sequence>MRYLALVSGGKDSIYSIKCLEQEGHRVVCLLYMKSSQEYSDSYMYQTVGSEVAEMFGECMGVPIFVHETECRSINQQLEYVRSEGDEVEDLYLAVSNALERISFEAVSSGAILSQYQKNRIESVCKRLSLCSLSPLWQMDQKVLLERMIEEGIEARIVKVASSSLGKHCVGMNLKQILECMSDELHITETNYCGEGGEYESVVLDCPMFIKRILIHDYEVCEHPDEVGRNGCVFYMKINRYELNSK</sequence>
<dbReference type="InParanoid" id="A0A0B2UJQ3"/>
<dbReference type="OrthoDB" id="686384at2759"/>